<feature type="domain" description="ABC transporter" evidence="4">
    <location>
        <begin position="19"/>
        <end position="243"/>
    </location>
</feature>
<sequence>MTVADTRGAVSAADDSPVLGLDGVGMRFPDGTEALRGVDLTVARGEFVSVVGPSGCGKSTLLRIAAGLTAPTAGRVSVHEGSAGSVGYVFQDPTLLPWRTVRANVELFGELRGLPRQERRERAAQALELVGLEEFAGHRPGALSGGMRMRASLARSLALRPGLFLLDEPFGSLDEITRERLDEDLLRLHRAERFAALLVTHSVTEAVLLSSRVVVLTPRPGRVAGEFPVPFPYPRAERLRFSAELAALAAEVSACMRGAAR</sequence>
<evidence type="ECO:0000256" key="3">
    <source>
        <dbReference type="ARBA" id="ARBA00022840"/>
    </source>
</evidence>
<dbReference type="SUPFAM" id="SSF52540">
    <property type="entry name" value="P-loop containing nucleoside triphosphate hydrolases"/>
    <property type="match status" value="1"/>
</dbReference>
<dbReference type="CDD" id="cd03293">
    <property type="entry name" value="ABC_NrtD_SsuB_transporters"/>
    <property type="match status" value="1"/>
</dbReference>
<dbReference type="PANTHER" id="PTHR42788:SF13">
    <property type="entry name" value="ALIPHATIC SULFONATES IMPORT ATP-BINDING PROTEIN SSUB"/>
    <property type="match status" value="1"/>
</dbReference>
<evidence type="ECO:0000256" key="2">
    <source>
        <dbReference type="ARBA" id="ARBA00022741"/>
    </source>
</evidence>
<comment type="caution">
    <text evidence="5">The sequence shown here is derived from an EMBL/GenBank/DDBJ whole genome shotgun (WGS) entry which is preliminary data.</text>
</comment>
<reference evidence="6" key="1">
    <citation type="journal article" date="2019" name="Int. J. Syst. Evol. Microbiol.">
        <title>The Global Catalogue of Microorganisms (GCM) 10K type strain sequencing project: providing services to taxonomists for standard genome sequencing and annotation.</title>
        <authorList>
            <consortium name="The Broad Institute Genomics Platform"/>
            <consortium name="The Broad Institute Genome Sequencing Center for Infectious Disease"/>
            <person name="Wu L."/>
            <person name="Ma J."/>
        </authorList>
    </citation>
    <scope>NUCLEOTIDE SEQUENCE [LARGE SCALE GENOMIC DNA]</scope>
    <source>
        <strain evidence="6">CGMCC 1.13681</strain>
    </source>
</reference>
<keyword evidence="1" id="KW-0813">Transport</keyword>
<proteinExistence type="predicted"/>
<organism evidence="5 6">
    <name type="scientific">Streptomyces polyrhachis</name>
    <dbReference type="NCBI Taxonomy" id="1282885"/>
    <lineage>
        <taxon>Bacteria</taxon>
        <taxon>Bacillati</taxon>
        <taxon>Actinomycetota</taxon>
        <taxon>Actinomycetes</taxon>
        <taxon>Kitasatosporales</taxon>
        <taxon>Streptomycetaceae</taxon>
        <taxon>Streptomyces</taxon>
    </lineage>
</organism>
<dbReference type="Proteomes" id="UP001596413">
    <property type="component" value="Unassembled WGS sequence"/>
</dbReference>
<evidence type="ECO:0000313" key="5">
    <source>
        <dbReference type="EMBL" id="MFC7220195.1"/>
    </source>
</evidence>
<dbReference type="InterPro" id="IPR027417">
    <property type="entry name" value="P-loop_NTPase"/>
</dbReference>
<accession>A0ABW2GHE1</accession>
<evidence type="ECO:0000313" key="6">
    <source>
        <dbReference type="Proteomes" id="UP001596413"/>
    </source>
</evidence>
<dbReference type="PANTHER" id="PTHR42788">
    <property type="entry name" value="TAURINE IMPORT ATP-BINDING PROTEIN-RELATED"/>
    <property type="match status" value="1"/>
</dbReference>
<evidence type="ECO:0000259" key="4">
    <source>
        <dbReference type="PROSITE" id="PS50893"/>
    </source>
</evidence>
<keyword evidence="3 5" id="KW-0067">ATP-binding</keyword>
<dbReference type="SMART" id="SM00382">
    <property type="entry name" value="AAA"/>
    <property type="match status" value="1"/>
</dbReference>
<gene>
    <name evidence="5" type="ORF">ACFQLX_18805</name>
</gene>
<dbReference type="PROSITE" id="PS00211">
    <property type="entry name" value="ABC_TRANSPORTER_1"/>
    <property type="match status" value="1"/>
</dbReference>
<dbReference type="InterPro" id="IPR050166">
    <property type="entry name" value="ABC_transporter_ATP-bind"/>
</dbReference>
<name>A0ABW2GHE1_9ACTN</name>
<dbReference type="EMBL" id="JBHSZO010000030">
    <property type="protein sequence ID" value="MFC7220195.1"/>
    <property type="molecule type" value="Genomic_DNA"/>
</dbReference>
<evidence type="ECO:0000256" key="1">
    <source>
        <dbReference type="ARBA" id="ARBA00022448"/>
    </source>
</evidence>
<dbReference type="Gene3D" id="3.40.50.300">
    <property type="entry name" value="P-loop containing nucleotide triphosphate hydrolases"/>
    <property type="match status" value="1"/>
</dbReference>
<dbReference type="GO" id="GO:0005524">
    <property type="term" value="F:ATP binding"/>
    <property type="evidence" value="ECO:0007669"/>
    <property type="project" value="UniProtKB-KW"/>
</dbReference>
<keyword evidence="6" id="KW-1185">Reference proteome</keyword>
<dbReference type="PROSITE" id="PS50893">
    <property type="entry name" value="ABC_TRANSPORTER_2"/>
    <property type="match status" value="1"/>
</dbReference>
<dbReference type="Pfam" id="PF00005">
    <property type="entry name" value="ABC_tran"/>
    <property type="match status" value="1"/>
</dbReference>
<dbReference type="InterPro" id="IPR003593">
    <property type="entry name" value="AAA+_ATPase"/>
</dbReference>
<dbReference type="InterPro" id="IPR003439">
    <property type="entry name" value="ABC_transporter-like_ATP-bd"/>
</dbReference>
<dbReference type="RefSeq" id="WP_386416720.1">
    <property type="nucleotide sequence ID" value="NZ_JBHSZO010000030.1"/>
</dbReference>
<dbReference type="InterPro" id="IPR017871">
    <property type="entry name" value="ABC_transporter-like_CS"/>
</dbReference>
<protein>
    <submittedName>
        <fullName evidence="5">ABC transporter ATP-binding protein</fullName>
    </submittedName>
</protein>
<keyword evidence="2" id="KW-0547">Nucleotide-binding</keyword>